<dbReference type="EMBL" id="GL732607">
    <property type="protein sequence ID" value="EFX71755.1"/>
    <property type="molecule type" value="Genomic_DNA"/>
</dbReference>
<dbReference type="InParanoid" id="E9H968"/>
<evidence type="ECO:0000313" key="3">
    <source>
        <dbReference type="Proteomes" id="UP000000305"/>
    </source>
</evidence>
<evidence type="ECO:0000313" key="2">
    <source>
        <dbReference type="EMBL" id="EFX71755.1"/>
    </source>
</evidence>
<dbReference type="PANTHER" id="PTHR48456">
    <property type="match status" value="1"/>
</dbReference>
<dbReference type="InterPro" id="IPR013083">
    <property type="entry name" value="Znf_RING/FYVE/PHD"/>
</dbReference>
<feature type="compositionally biased region" description="Polar residues" evidence="1">
    <location>
        <begin position="352"/>
        <end position="364"/>
    </location>
</feature>
<keyword evidence="3" id="KW-1185">Reference proteome</keyword>
<evidence type="ECO:0000256" key="1">
    <source>
        <dbReference type="SAM" id="MobiDB-lite"/>
    </source>
</evidence>
<dbReference type="HOGENOM" id="CLU_746536_0_0_1"/>
<accession>E9H968</accession>
<evidence type="ECO:0008006" key="4">
    <source>
        <dbReference type="Google" id="ProtNLM"/>
    </source>
</evidence>
<dbReference type="Proteomes" id="UP000000305">
    <property type="component" value="Unassembled WGS sequence"/>
</dbReference>
<dbReference type="PhylomeDB" id="E9H968"/>
<proteinExistence type="predicted"/>
<protein>
    <recommendedName>
        <fullName evidence="4">PHD-type domain-containing protein</fullName>
    </recommendedName>
</protein>
<gene>
    <name evidence="2" type="ORF">DAPPUDRAFT_111446</name>
</gene>
<feature type="region of interest" description="Disordered" evidence="1">
    <location>
        <begin position="293"/>
        <end position="371"/>
    </location>
</feature>
<name>E9H968_DAPPU</name>
<sequence length="371" mass="40383">MYLLIPFSNFTKETFIRELFERGIPPEACYFYCRGLKSLNGTTLCNETTFLAAELRNAILDEMPRYGVRPAVSAYLHAANVVSRSYQHLGQTTSKERNVKKGAAVAAGPIPSQTLRKLSACTRETCGTRRLVENAPAAVLDCQFPECRGVLGSYFAVHCGPCDRWFHGSCVKLTATTADGIDSRYMDWVCGCCAIPAVLGKYLLRHEQLALAVEYCMFHDDSSIYLDICKLAQDLSDWATLVKFLAHFAAVLDARSVTPLLTSPEHHRIAGSETDSDDGETVEMSQLGSLSILDDGHSVGRSGSQAKVSDGEVDSPPDSPAASNNHPPAKRRRLSSSSSSSLEMPPPRPPTALSSGRALQSCLSLSGWRRA</sequence>
<dbReference type="AlphaFoldDB" id="E9H968"/>
<dbReference type="SUPFAM" id="SSF57903">
    <property type="entry name" value="FYVE/PHD zinc finger"/>
    <property type="match status" value="1"/>
</dbReference>
<dbReference type="OrthoDB" id="6403665at2759"/>
<reference evidence="2 3" key="1">
    <citation type="journal article" date="2011" name="Science">
        <title>The ecoresponsive genome of Daphnia pulex.</title>
        <authorList>
            <person name="Colbourne J.K."/>
            <person name="Pfrender M.E."/>
            <person name="Gilbert D."/>
            <person name="Thomas W.K."/>
            <person name="Tucker A."/>
            <person name="Oakley T.H."/>
            <person name="Tokishita S."/>
            <person name="Aerts A."/>
            <person name="Arnold G.J."/>
            <person name="Basu M.K."/>
            <person name="Bauer D.J."/>
            <person name="Caceres C.E."/>
            <person name="Carmel L."/>
            <person name="Casola C."/>
            <person name="Choi J.H."/>
            <person name="Detter J.C."/>
            <person name="Dong Q."/>
            <person name="Dusheyko S."/>
            <person name="Eads B.D."/>
            <person name="Frohlich T."/>
            <person name="Geiler-Samerotte K.A."/>
            <person name="Gerlach D."/>
            <person name="Hatcher P."/>
            <person name="Jogdeo S."/>
            <person name="Krijgsveld J."/>
            <person name="Kriventseva E.V."/>
            <person name="Kultz D."/>
            <person name="Laforsch C."/>
            <person name="Lindquist E."/>
            <person name="Lopez J."/>
            <person name="Manak J.R."/>
            <person name="Muller J."/>
            <person name="Pangilinan J."/>
            <person name="Patwardhan R.P."/>
            <person name="Pitluck S."/>
            <person name="Pritham E.J."/>
            <person name="Rechtsteiner A."/>
            <person name="Rho M."/>
            <person name="Rogozin I.B."/>
            <person name="Sakarya O."/>
            <person name="Salamov A."/>
            <person name="Schaack S."/>
            <person name="Shapiro H."/>
            <person name="Shiga Y."/>
            <person name="Skalitzky C."/>
            <person name="Smith Z."/>
            <person name="Souvorov A."/>
            <person name="Sung W."/>
            <person name="Tang Z."/>
            <person name="Tsuchiya D."/>
            <person name="Tu H."/>
            <person name="Vos H."/>
            <person name="Wang M."/>
            <person name="Wolf Y.I."/>
            <person name="Yamagata H."/>
            <person name="Yamada T."/>
            <person name="Ye Y."/>
            <person name="Shaw J.R."/>
            <person name="Andrews J."/>
            <person name="Crease T.J."/>
            <person name="Tang H."/>
            <person name="Lucas S.M."/>
            <person name="Robertson H.M."/>
            <person name="Bork P."/>
            <person name="Koonin E.V."/>
            <person name="Zdobnov E.M."/>
            <person name="Grigoriev I.V."/>
            <person name="Lynch M."/>
            <person name="Boore J.L."/>
        </authorList>
    </citation>
    <scope>NUCLEOTIDE SEQUENCE [LARGE SCALE GENOMIC DNA]</scope>
</reference>
<organism evidence="2 3">
    <name type="scientific">Daphnia pulex</name>
    <name type="common">Water flea</name>
    <dbReference type="NCBI Taxonomy" id="6669"/>
    <lineage>
        <taxon>Eukaryota</taxon>
        <taxon>Metazoa</taxon>
        <taxon>Ecdysozoa</taxon>
        <taxon>Arthropoda</taxon>
        <taxon>Crustacea</taxon>
        <taxon>Branchiopoda</taxon>
        <taxon>Diplostraca</taxon>
        <taxon>Cladocera</taxon>
        <taxon>Anomopoda</taxon>
        <taxon>Daphniidae</taxon>
        <taxon>Daphnia</taxon>
    </lineage>
</organism>
<dbReference type="KEGG" id="dpx:DAPPUDRAFT_111446"/>
<dbReference type="InterPro" id="IPR011011">
    <property type="entry name" value="Znf_FYVE_PHD"/>
</dbReference>
<dbReference type="Gene3D" id="3.30.40.10">
    <property type="entry name" value="Zinc/RING finger domain, C3HC4 (zinc finger)"/>
    <property type="match status" value="1"/>
</dbReference>
<dbReference type="PANTHER" id="PTHR48456:SF1">
    <property type="match status" value="1"/>
</dbReference>